<comment type="caution">
    <text evidence="6">The sequence shown here is derived from an EMBL/GenBank/DDBJ whole genome shotgun (WGS) entry which is preliminary data.</text>
</comment>
<dbReference type="InterPro" id="IPR012341">
    <property type="entry name" value="6hp_glycosidase-like_sf"/>
</dbReference>
<name>A0A9D2C1E7_9FIRM</name>
<evidence type="ECO:0000313" key="6">
    <source>
        <dbReference type="EMBL" id="HIY26665.1"/>
    </source>
</evidence>
<proteinExistence type="predicted"/>
<dbReference type="Pfam" id="PF17389">
    <property type="entry name" value="Bac_rhamnosid6H"/>
    <property type="match status" value="1"/>
</dbReference>
<dbReference type="InterPro" id="IPR008928">
    <property type="entry name" value="6-hairpin_glycosidase_sf"/>
</dbReference>
<evidence type="ECO:0000256" key="1">
    <source>
        <dbReference type="ARBA" id="ARBA00001445"/>
    </source>
</evidence>
<sequence length="702" mass="79284">MFESAKWIAAPDTQQASPLFRRAFTVEPGLQSASLSLCALGYGVATVNGKPVTEDVLTTPLTKFDATLLYNTYDVTPLLTEGQNALGVILGNGWYNDVAATWDYEKAPWRHHPKLLAQLDLFYQDGSQETVVTDPSWSTADGPCRYNHVRCGEVWDARLEQPGWDCPGFPAPGWKAAQVCRAPGGELKPADLPPIRVVRTLETKEIFPGVYDLGENTAGWVRISLSGEAGAQVDLVYSERLNPDGTFDTEDMNRFCAEEFAHHDRYFLKGEGAESWEPHFCYHGFRYVRVETQAQVLSVEGREVHTDLQSVGEFSCSDELLNKIHQATRRSTLTNFHSIPTDCPHREQNGWTGDAQLSAEQALLNFDMTDAYRKWLRDFVDCQRPSGQLPGIVPTGGWGYNWGSGPAWDSALILIPYYVWRYTGDLSLIQEFWPNMVQYMDYLSTMTVDGLVDFGLGDWCPPKGAALCPTQLTDTAYAYADAMAMAEMAFELDKPTGPWEDQAWESRTAFREKYVRDGKVIPESQTAYACAIYQGLLDREEVEAAAARLNELVLEKGCHIDCGILGNKYIYRSLADFGYGETLYRMVTNPTCPSYAWWIANGMTTLCEDWEMTISLNHHMFSEVDLWFYRYLAGIQLDEDRLTIAPQCLPQLEWVKAESRGVKVYWDREKVQIDTPRQALLVLDGQQRLLMPGSYTFPREES</sequence>
<dbReference type="InterPro" id="IPR035396">
    <property type="entry name" value="Bac_rhamnosid6H"/>
</dbReference>
<dbReference type="GO" id="GO:0030596">
    <property type="term" value="F:alpha-L-rhamnosidase activity"/>
    <property type="evidence" value="ECO:0007669"/>
    <property type="project" value="UniProtKB-EC"/>
</dbReference>
<feature type="domain" description="Alpha-L-rhamnosidase concanavalin-like" evidence="3">
    <location>
        <begin position="210"/>
        <end position="295"/>
    </location>
</feature>
<keyword evidence="6" id="KW-0378">Hydrolase</keyword>
<evidence type="ECO:0000313" key="7">
    <source>
        <dbReference type="Proteomes" id="UP000823915"/>
    </source>
</evidence>
<dbReference type="AlphaFoldDB" id="A0A9D2C1E7"/>
<evidence type="ECO:0000259" key="3">
    <source>
        <dbReference type="Pfam" id="PF05592"/>
    </source>
</evidence>
<dbReference type="Pfam" id="PF05592">
    <property type="entry name" value="Bac_rhamnosid"/>
    <property type="match status" value="1"/>
</dbReference>
<dbReference type="PANTHER" id="PTHR33307">
    <property type="entry name" value="ALPHA-RHAMNOSIDASE (EUROFUNG)"/>
    <property type="match status" value="1"/>
</dbReference>
<dbReference type="InterPro" id="IPR008902">
    <property type="entry name" value="Rhamnosid_concanavalin"/>
</dbReference>
<protein>
    <recommendedName>
        <fullName evidence="2">alpha-L-rhamnosidase</fullName>
        <ecNumber evidence="2">3.2.1.40</ecNumber>
    </recommendedName>
</protein>
<dbReference type="EMBL" id="DXDU01000095">
    <property type="protein sequence ID" value="HIY26665.1"/>
    <property type="molecule type" value="Genomic_DNA"/>
</dbReference>
<feature type="domain" description="Alpha-L-rhamnosidase six-hairpin glycosidase" evidence="5">
    <location>
        <begin position="310"/>
        <end position="631"/>
    </location>
</feature>
<accession>A0A9D2C1E7</accession>
<evidence type="ECO:0000256" key="2">
    <source>
        <dbReference type="ARBA" id="ARBA00012652"/>
    </source>
</evidence>
<dbReference type="GO" id="GO:0005975">
    <property type="term" value="P:carbohydrate metabolic process"/>
    <property type="evidence" value="ECO:0007669"/>
    <property type="project" value="InterPro"/>
</dbReference>
<comment type="catalytic activity">
    <reaction evidence="1">
        <text>Hydrolysis of terminal non-reducing alpha-L-rhamnose residues in alpha-L-rhamnosides.</text>
        <dbReference type="EC" id="3.2.1.40"/>
    </reaction>
</comment>
<gene>
    <name evidence="6" type="ORF">H9838_05750</name>
</gene>
<dbReference type="EC" id="3.2.1.40" evidence="2"/>
<reference evidence="6" key="1">
    <citation type="journal article" date="2021" name="PeerJ">
        <title>Extensive microbial diversity within the chicken gut microbiome revealed by metagenomics and culture.</title>
        <authorList>
            <person name="Gilroy R."/>
            <person name="Ravi A."/>
            <person name="Getino M."/>
            <person name="Pursley I."/>
            <person name="Horton D.L."/>
            <person name="Alikhan N.F."/>
            <person name="Baker D."/>
            <person name="Gharbi K."/>
            <person name="Hall N."/>
            <person name="Watson M."/>
            <person name="Adriaenssens E.M."/>
            <person name="Foster-Nyarko E."/>
            <person name="Jarju S."/>
            <person name="Secka A."/>
            <person name="Antonio M."/>
            <person name="Oren A."/>
            <person name="Chaudhuri R.R."/>
            <person name="La Ragione R."/>
            <person name="Hildebrand F."/>
            <person name="Pallen M.J."/>
        </authorList>
    </citation>
    <scope>NUCLEOTIDE SEQUENCE</scope>
    <source>
        <strain evidence="6">1282</strain>
    </source>
</reference>
<dbReference type="Pfam" id="PF08531">
    <property type="entry name" value="Bac_rhamnosid_N"/>
    <property type="match status" value="1"/>
</dbReference>
<feature type="domain" description="Bacterial alpha-L-rhamnosidase N-terminal" evidence="4">
    <location>
        <begin position="31"/>
        <end position="198"/>
    </location>
</feature>
<evidence type="ECO:0000259" key="4">
    <source>
        <dbReference type="Pfam" id="PF08531"/>
    </source>
</evidence>
<evidence type="ECO:0000259" key="5">
    <source>
        <dbReference type="Pfam" id="PF17389"/>
    </source>
</evidence>
<dbReference type="Gene3D" id="1.50.10.10">
    <property type="match status" value="1"/>
</dbReference>
<dbReference type="InterPro" id="IPR013737">
    <property type="entry name" value="Bac_rhamnosid_N"/>
</dbReference>
<organism evidence="6 7">
    <name type="scientific">Candidatus Acutalibacter pullistercoris</name>
    <dbReference type="NCBI Taxonomy" id="2838418"/>
    <lineage>
        <taxon>Bacteria</taxon>
        <taxon>Bacillati</taxon>
        <taxon>Bacillota</taxon>
        <taxon>Clostridia</taxon>
        <taxon>Eubacteriales</taxon>
        <taxon>Acutalibacteraceae</taxon>
        <taxon>Acutalibacter</taxon>
    </lineage>
</organism>
<dbReference type="SUPFAM" id="SSF48208">
    <property type="entry name" value="Six-hairpin glycosidases"/>
    <property type="match status" value="1"/>
</dbReference>
<dbReference type="Gene3D" id="2.60.120.260">
    <property type="entry name" value="Galactose-binding domain-like"/>
    <property type="match status" value="2"/>
</dbReference>
<dbReference type="PANTHER" id="PTHR33307:SF6">
    <property type="entry name" value="ALPHA-RHAMNOSIDASE (EUROFUNG)-RELATED"/>
    <property type="match status" value="1"/>
</dbReference>
<reference evidence="6" key="2">
    <citation type="submission" date="2021-04" db="EMBL/GenBank/DDBJ databases">
        <authorList>
            <person name="Gilroy R."/>
        </authorList>
    </citation>
    <scope>NUCLEOTIDE SEQUENCE</scope>
    <source>
        <strain evidence="6">1282</strain>
    </source>
</reference>
<dbReference type="InterPro" id="IPR016007">
    <property type="entry name" value="Alpha_rhamnosid"/>
</dbReference>
<dbReference type="Proteomes" id="UP000823915">
    <property type="component" value="Unassembled WGS sequence"/>
</dbReference>